<dbReference type="PANTHER" id="PTHR48111:SF4">
    <property type="entry name" value="DNA-BINDING DUAL TRANSCRIPTIONAL REGULATOR OMPR"/>
    <property type="match status" value="1"/>
</dbReference>
<dbReference type="InterPro" id="IPR001867">
    <property type="entry name" value="OmpR/PhoB-type_DNA-bd"/>
</dbReference>
<dbReference type="EMBL" id="JBHRXJ010000003">
    <property type="protein sequence ID" value="MFC3527716.1"/>
    <property type="molecule type" value="Genomic_DNA"/>
</dbReference>
<keyword evidence="1 6" id="KW-0597">Phosphoprotein</keyword>
<evidence type="ECO:0000256" key="1">
    <source>
        <dbReference type="ARBA" id="ARBA00022553"/>
    </source>
</evidence>
<gene>
    <name evidence="11" type="ORF">ACFOMH_05970</name>
</gene>
<dbReference type="SUPFAM" id="SSF52172">
    <property type="entry name" value="CheY-like"/>
    <property type="match status" value="1"/>
</dbReference>
<dbReference type="InterPro" id="IPR016032">
    <property type="entry name" value="Sig_transdc_resp-reg_C-effctor"/>
</dbReference>
<sequence>MTAQRAPQPQDASHAAMSPRLLFVEDDRKLSSFLSRYFTEQGYTVQTAHDGAEMRAALAGRRFDMVVLDVNLPGREDGYALARELRGDDGMGILFLSARQEALDRIVGLEIGADDFMVKPFEPRELLARIRAILRRIPAPAGTRPADPGADATGPTPPRAGRLRFGEWQLDLATRQLHDAQNRIRSLTTQEFNLLSVLAQRPGRILSRDQLMDLTVNRTWSPYDRSVDVMIGKIRRKIGDMGPEYHRIRTIRGIGYMFSPDP</sequence>
<evidence type="ECO:0000256" key="5">
    <source>
        <dbReference type="ARBA" id="ARBA00023163"/>
    </source>
</evidence>
<dbReference type="Gene3D" id="6.10.250.690">
    <property type="match status" value="1"/>
</dbReference>
<dbReference type="PROSITE" id="PS51755">
    <property type="entry name" value="OMPR_PHOB"/>
    <property type="match status" value="1"/>
</dbReference>
<name>A0ABV7R672_9RHOB</name>
<evidence type="ECO:0000256" key="2">
    <source>
        <dbReference type="ARBA" id="ARBA00023012"/>
    </source>
</evidence>
<feature type="region of interest" description="Disordered" evidence="8">
    <location>
        <begin position="140"/>
        <end position="160"/>
    </location>
</feature>
<evidence type="ECO:0000256" key="7">
    <source>
        <dbReference type="PROSITE-ProRule" id="PRU01091"/>
    </source>
</evidence>
<evidence type="ECO:0000256" key="3">
    <source>
        <dbReference type="ARBA" id="ARBA00023015"/>
    </source>
</evidence>
<dbReference type="Gene3D" id="3.40.50.2300">
    <property type="match status" value="1"/>
</dbReference>
<reference evidence="12" key="1">
    <citation type="journal article" date="2019" name="Int. J. Syst. Evol. Microbiol.">
        <title>The Global Catalogue of Microorganisms (GCM) 10K type strain sequencing project: providing services to taxonomists for standard genome sequencing and annotation.</title>
        <authorList>
            <consortium name="The Broad Institute Genomics Platform"/>
            <consortium name="The Broad Institute Genome Sequencing Center for Infectious Disease"/>
            <person name="Wu L."/>
            <person name="Ma J."/>
        </authorList>
    </citation>
    <scope>NUCLEOTIDE SEQUENCE [LARGE SCALE GENOMIC DNA]</scope>
    <source>
        <strain evidence="12">KCTC 42899</strain>
    </source>
</reference>
<proteinExistence type="predicted"/>
<organism evidence="11 12">
    <name type="scientific">Paracoccus mangrovi</name>
    <dbReference type="NCBI Taxonomy" id="1715645"/>
    <lineage>
        <taxon>Bacteria</taxon>
        <taxon>Pseudomonadati</taxon>
        <taxon>Pseudomonadota</taxon>
        <taxon>Alphaproteobacteria</taxon>
        <taxon>Rhodobacterales</taxon>
        <taxon>Paracoccaceae</taxon>
        <taxon>Paracoccus</taxon>
    </lineage>
</organism>
<evidence type="ECO:0000259" key="10">
    <source>
        <dbReference type="PROSITE" id="PS51755"/>
    </source>
</evidence>
<dbReference type="InterPro" id="IPR036388">
    <property type="entry name" value="WH-like_DNA-bd_sf"/>
</dbReference>
<evidence type="ECO:0000313" key="11">
    <source>
        <dbReference type="EMBL" id="MFC3527716.1"/>
    </source>
</evidence>
<evidence type="ECO:0000259" key="9">
    <source>
        <dbReference type="PROSITE" id="PS50110"/>
    </source>
</evidence>
<feature type="domain" description="Response regulatory" evidence="9">
    <location>
        <begin position="20"/>
        <end position="134"/>
    </location>
</feature>
<keyword evidence="3" id="KW-0805">Transcription regulation</keyword>
<evidence type="ECO:0000313" key="12">
    <source>
        <dbReference type="Proteomes" id="UP001595721"/>
    </source>
</evidence>
<dbReference type="Pfam" id="PF00486">
    <property type="entry name" value="Trans_reg_C"/>
    <property type="match status" value="1"/>
</dbReference>
<comment type="caution">
    <text evidence="11">The sequence shown here is derived from an EMBL/GenBank/DDBJ whole genome shotgun (WGS) entry which is preliminary data.</text>
</comment>
<evidence type="ECO:0000256" key="4">
    <source>
        <dbReference type="ARBA" id="ARBA00023125"/>
    </source>
</evidence>
<accession>A0ABV7R672</accession>
<dbReference type="InterPro" id="IPR011006">
    <property type="entry name" value="CheY-like_superfamily"/>
</dbReference>
<feature type="domain" description="OmpR/PhoB-type" evidence="10">
    <location>
        <begin position="160"/>
        <end position="260"/>
    </location>
</feature>
<dbReference type="SUPFAM" id="SSF46894">
    <property type="entry name" value="C-terminal effector domain of the bipartite response regulators"/>
    <property type="match status" value="1"/>
</dbReference>
<evidence type="ECO:0000256" key="6">
    <source>
        <dbReference type="PROSITE-ProRule" id="PRU00169"/>
    </source>
</evidence>
<dbReference type="CDD" id="cd00383">
    <property type="entry name" value="trans_reg_C"/>
    <property type="match status" value="1"/>
</dbReference>
<dbReference type="InterPro" id="IPR001789">
    <property type="entry name" value="Sig_transdc_resp-reg_receiver"/>
</dbReference>
<evidence type="ECO:0000256" key="8">
    <source>
        <dbReference type="SAM" id="MobiDB-lite"/>
    </source>
</evidence>
<dbReference type="Proteomes" id="UP001595721">
    <property type="component" value="Unassembled WGS sequence"/>
</dbReference>
<dbReference type="PROSITE" id="PS50110">
    <property type="entry name" value="RESPONSE_REGULATORY"/>
    <property type="match status" value="1"/>
</dbReference>
<dbReference type="InterPro" id="IPR039420">
    <property type="entry name" value="WalR-like"/>
</dbReference>
<feature type="DNA-binding region" description="OmpR/PhoB-type" evidence="7">
    <location>
        <begin position="160"/>
        <end position="260"/>
    </location>
</feature>
<keyword evidence="4 7" id="KW-0238">DNA-binding</keyword>
<keyword evidence="12" id="KW-1185">Reference proteome</keyword>
<keyword evidence="5" id="KW-0804">Transcription</keyword>
<dbReference type="Gene3D" id="1.10.10.10">
    <property type="entry name" value="Winged helix-like DNA-binding domain superfamily/Winged helix DNA-binding domain"/>
    <property type="match status" value="1"/>
</dbReference>
<dbReference type="Pfam" id="PF00072">
    <property type="entry name" value="Response_reg"/>
    <property type="match status" value="1"/>
</dbReference>
<feature type="modified residue" description="4-aspartylphosphate" evidence="6">
    <location>
        <position position="69"/>
    </location>
</feature>
<protein>
    <submittedName>
        <fullName evidence="11">Response regulator</fullName>
    </submittedName>
</protein>
<dbReference type="SMART" id="SM00448">
    <property type="entry name" value="REC"/>
    <property type="match status" value="1"/>
</dbReference>
<dbReference type="SMART" id="SM00862">
    <property type="entry name" value="Trans_reg_C"/>
    <property type="match status" value="1"/>
</dbReference>
<dbReference type="PANTHER" id="PTHR48111">
    <property type="entry name" value="REGULATOR OF RPOS"/>
    <property type="match status" value="1"/>
</dbReference>
<keyword evidence="2" id="KW-0902">Two-component regulatory system</keyword>
<dbReference type="RefSeq" id="WP_377743251.1">
    <property type="nucleotide sequence ID" value="NZ_JBHRXJ010000003.1"/>
</dbReference>